<evidence type="ECO:0000259" key="6">
    <source>
        <dbReference type="Pfam" id="PF04542"/>
    </source>
</evidence>
<dbReference type="InterPro" id="IPR007627">
    <property type="entry name" value="RNA_pol_sigma70_r2"/>
</dbReference>
<feature type="domain" description="RNA polymerase sigma factor 70 region 4 type 2" evidence="7">
    <location>
        <begin position="161"/>
        <end position="212"/>
    </location>
</feature>
<dbReference type="NCBIfam" id="NF007230">
    <property type="entry name" value="PRK09648.1"/>
    <property type="match status" value="1"/>
</dbReference>
<dbReference type="InterPro" id="IPR036388">
    <property type="entry name" value="WH-like_DNA-bd_sf"/>
</dbReference>
<dbReference type="Pfam" id="PF08281">
    <property type="entry name" value="Sigma70_r4_2"/>
    <property type="match status" value="1"/>
</dbReference>
<protein>
    <submittedName>
        <fullName evidence="8">RNA polymerase sigma-70 factor, ECF subfamily</fullName>
    </submittedName>
</protein>
<evidence type="ECO:0000313" key="9">
    <source>
        <dbReference type="Proteomes" id="UP000199515"/>
    </source>
</evidence>
<dbReference type="GO" id="GO:0016987">
    <property type="term" value="F:sigma factor activity"/>
    <property type="evidence" value="ECO:0007669"/>
    <property type="project" value="UniProtKB-KW"/>
</dbReference>
<dbReference type="PANTHER" id="PTHR43133">
    <property type="entry name" value="RNA POLYMERASE ECF-TYPE SIGMA FACTO"/>
    <property type="match status" value="1"/>
</dbReference>
<evidence type="ECO:0000256" key="2">
    <source>
        <dbReference type="ARBA" id="ARBA00023015"/>
    </source>
</evidence>
<keyword evidence="9" id="KW-1185">Reference proteome</keyword>
<gene>
    <name evidence="8" type="ORF">SAMN05421504_110133</name>
</gene>
<sequence length="222" mass="23936">MRATFRTTEQAPAFAAAPVQGYVTPETLPRPGGRLTKEDLDPLVKDAGEGNPAAIQSLLRLIGPVVVRYCRARLGGRDLSYLSADDVAQEVCLAVLKALPDYQDRGGSFLYLVHAIAANKVADAYRAVSRDRCDPVPELPERPLIENGPENHALHIDLGARLGKLLSTLPRVQQEILALRIAVGLSATETAEALGISAGNVRVTQHRALTRLRAMVAADEDF</sequence>
<dbReference type="Gene3D" id="1.10.10.10">
    <property type="entry name" value="Winged helix-like DNA-binding domain superfamily/Winged helix DNA-binding domain"/>
    <property type="match status" value="1"/>
</dbReference>
<keyword evidence="2" id="KW-0805">Transcription regulation</keyword>
<dbReference type="RefSeq" id="WP_091297163.1">
    <property type="nucleotide sequence ID" value="NZ_FNON01000010.1"/>
</dbReference>
<feature type="domain" description="RNA polymerase sigma-70 region 2" evidence="6">
    <location>
        <begin position="63"/>
        <end position="129"/>
    </location>
</feature>
<dbReference type="GO" id="GO:0006352">
    <property type="term" value="P:DNA-templated transcription initiation"/>
    <property type="evidence" value="ECO:0007669"/>
    <property type="project" value="InterPro"/>
</dbReference>
<dbReference type="Pfam" id="PF04542">
    <property type="entry name" value="Sigma70_r2"/>
    <property type="match status" value="1"/>
</dbReference>
<evidence type="ECO:0000256" key="1">
    <source>
        <dbReference type="ARBA" id="ARBA00010641"/>
    </source>
</evidence>
<dbReference type="InterPro" id="IPR013249">
    <property type="entry name" value="RNA_pol_sigma70_r4_t2"/>
</dbReference>
<dbReference type="PANTHER" id="PTHR43133:SF58">
    <property type="entry name" value="ECF RNA POLYMERASE SIGMA FACTOR SIGD"/>
    <property type="match status" value="1"/>
</dbReference>
<dbReference type="SUPFAM" id="SSF88946">
    <property type="entry name" value="Sigma2 domain of RNA polymerase sigma factors"/>
    <property type="match status" value="1"/>
</dbReference>
<keyword evidence="4" id="KW-0238">DNA-binding</keyword>
<dbReference type="InterPro" id="IPR013324">
    <property type="entry name" value="RNA_pol_sigma_r3/r4-like"/>
</dbReference>
<dbReference type="Gene3D" id="1.10.1740.10">
    <property type="match status" value="1"/>
</dbReference>
<dbReference type="InterPro" id="IPR013325">
    <property type="entry name" value="RNA_pol_sigma_r2"/>
</dbReference>
<name>A0A1H3QYR3_9PSEU</name>
<evidence type="ECO:0000313" key="8">
    <source>
        <dbReference type="EMBL" id="SDZ17849.1"/>
    </source>
</evidence>
<dbReference type="STRING" id="589385.SAMN05421504_110133"/>
<dbReference type="SUPFAM" id="SSF88659">
    <property type="entry name" value="Sigma3 and sigma4 domains of RNA polymerase sigma factors"/>
    <property type="match status" value="1"/>
</dbReference>
<keyword evidence="5" id="KW-0804">Transcription</keyword>
<evidence type="ECO:0000256" key="3">
    <source>
        <dbReference type="ARBA" id="ARBA00023082"/>
    </source>
</evidence>
<dbReference type="CDD" id="cd06171">
    <property type="entry name" value="Sigma70_r4"/>
    <property type="match status" value="1"/>
</dbReference>
<dbReference type="InterPro" id="IPR014284">
    <property type="entry name" value="RNA_pol_sigma-70_dom"/>
</dbReference>
<dbReference type="NCBIfam" id="TIGR02937">
    <property type="entry name" value="sigma70-ECF"/>
    <property type="match status" value="1"/>
</dbReference>
<dbReference type="OrthoDB" id="160825at2"/>
<dbReference type="AlphaFoldDB" id="A0A1H3QYR3"/>
<organism evidence="8 9">
    <name type="scientific">Amycolatopsis xylanica</name>
    <dbReference type="NCBI Taxonomy" id="589385"/>
    <lineage>
        <taxon>Bacteria</taxon>
        <taxon>Bacillati</taxon>
        <taxon>Actinomycetota</taxon>
        <taxon>Actinomycetes</taxon>
        <taxon>Pseudonocardiales</taxon>
        <taxon>Pseudonocardiaceae</taxon>
        <taxon>Amycolatopsis</taxon>
    </lineage>
</organism>
<dbReference type="GO" id="GO:0003677">
    <property type="term" value="F:DNA binding"/>
    <property type="evidence" value="ECO:0007669"/>
    <property type="project" value="UniProtKB-KW"/>
</dbReference>
<dbReference type="EMBL" id="FNON01000010">
    <property type="protein sequence ID" value="SDZ17849.1"/>
    <property type="molecule type" value="Genomic_DNA"/>
</dbReference>
<keyword evidence="3" id="KW-0731">Sigma factor</keyword>
<evidence type="ECO:0000256" key="4">
    <source>
        <dbReference type="ARBA" id="ARBA00023125"/>
    </source>
</evidence>
<accession>A0A1H3QYR3</accession>
<reference evidence="8 9" key="1">
    <citation type="submission" date="2016-10" db="EMBL/GenBank/DDBJ databases">
        <authorList>
            <person name="de Groot N.N."/>
        </authorList>
    </citation>
    <scope>NUCLEOTIDE SEQUENCE [LARGE SCALE GENOMIC DNA]</scope>
    <source>
        <strain evidence="8 9">CPCC 202699</strain>
    </source>
</reference>
<dbReference type="Proteomes" id="UP000199515">
    <property type="component" value="Unassembled WGS sequence"/>
</dbReference>
<dbReference type="InterPro" id="IPR039425">
    <property type="entry name" value="RNA_pol_sigma-70-like"/>
</dbReference>
<evidence type="ECO:0000256" key="5">
    <source>
        <dbReference type="ARBA" id="ARBA00023163"/>
    </source>
</evidence>
<comment type="similarity">
    <text evidence="1">Belongs to the sigma-70 factor family. ECF subfamily.</text>
</comment>
<evidence type="ECO:0000259" key="7">
    <source>
        <dbReference type="Pfam" id="PF08281"/>
    </source>
</evidence>
<proteinExistence type="inferred from homology"/>